<dbReference type="EMBL" id="VWPH01000005">
    <property type="protein sequence ID" value="KAA5834460.1"/>
    <property type="molecule type" value="Genomic_DNA"/>
</dbReference>
<evidence type="ECO:0000313" key="3">
    <source>
        <dbReference type="EMBL" id="KAA5834460.1"/>
    </source>
</evidence>
<sequence length="181" mass="20387">MSLEYAILVSLQERAGSGYELARRFDKSIGFFWGASHQQIYRSLKRMVELGWVTGDAVAQEKRPDKKVYRVSEAGAAELARWLAEPADPPTVRNELSVKIRGASYGEVAQVLAEVGRHRRLHAERLAIYRAIEQRDFPDPTRLSGQSLHQFLVLRGGIRTEQSMVDWCDEVIGALEDDSSA</sequence>
<dbReference type="InterPro" id="IPR018309">
    <property type="entry name" value="Tscrpt_reg_PadR_C"/>
</dbReference>
<name>A0A5M7BZ79_SACHI</name>
<protein>
    <submittedName>
        <fullName evidence="3">PadR family transcriptional regulator</fullName>
    </submittedName>
</protein>
<dbReference type="InterPro" id="IPR036388">
    <property type="entry name" value="WH-like_DNA-bd_sf"/>
</dbReference>
<evidence type="ECO:0000313" key="4">
    <source>
        <dbReference type="Proteomes" id="UP000323946"/>
    </source>
</evidence>
<dbReference type="RefSeq" id="WP_150066760.1">
    <property type="nucleotide sequence ID" value="NZ_VWPH01000005.1"/>
</dbReference>
<dbReference type="Gene3D" id="1.10.10.10">
    <property type="entry name" value="Winged helix-like DNA-binding domain superfamily/Winged helix DNA-binding domain"/>
    <property type="match status" value="1"/>
</dbReference>
<reference evidence="3 4" key="1">
    <citation type="submission" date="2019-09" db="EMBL/GenBank/DDBJ databases">
        <title>Draft genome sequence of the thermophilic Saccharopolyspora hirsuta VKM Ac-666T.</title>
        <authorList>
            <person name="Lobastova T.G."/>
            <person name="Fokina V."/>
            <person name="Bragin E.Y."/>
            <person name="Shtratnikova V.Y."/>
            <person name="Starodumova I.P."/>
            <person name="Tarlachkov S.V."/>
            <person name="Donova M.V."/>
        </authorList>
    </citation>
    <scope>NUCLEOTIDE SEQUENCE [LARGE SCALE GENOMIC DNA]</scope>
    <source>
        <strain evidence="3 4">VKM Ac-666</strain>
    </source>
</reference>
<evidence type="ECO:0000259" key="2">
    <source>
        <dbReference type="Pfam" id="PF10400"/>
    </source>
</evidence>
<keyword evidence="4" id="KW-1185">Reference proteome</keyword>
<dbReference type="PANTHER" id="PTHR43252">
    <property type="entry name" value="TRANSCRIPTIONAL REGULATOR YQJI"/>
    <property type="match status" value="1"/>
</dbReference>
<dbReference type="PANTHER" id="PTHR43252:SF4">
    <property type="entry name" value="TRANSCRIPTIONAL REGULATORY PROTEIN"/>
    <property type="match status" value="1"/>
</dbReference>
<proteinExistence type="predicted"/>
<dbReference type="SUPFAM" id="SSF46785">
    <property type="entry name" value="Winged helix' DNA-binding domain"/>
    <property type="match status" value="1"/>
</dbReference>
<dbReference type="Pfam" id="PF03551">
    <property type="entry name" value="PadR"/>
    <property type="match status" value="1"/>
</dbReference>
<dbReference type="Pfam" id="PF10400">
    <property type="entry name" value="Vir_act_alpha_C"/>
    <property type="match status" value="1"/>
</dbReference>
<dbReference type="AlphaFoldDB" id="A0A5M7BZ79"/>
<comment type="caution">
    <text evidence="3">The sequence shown here is derived from an EMBL/GenBank/DDBJ whole genome shotgun (WGS) entry which is preliminary data.</text>
</comment>
<feature type="domain" description="Transcription regulator PadR N-terminal" evidence="1">
    <location>
        <begin position="7"/>
        <end position="80"/>
    </location>
</feature>
<dbReference type="InterPro" id="IPR005149">
    <property type="entry name" value="Tscrpt_reg_PadR_N"/>
</dbReference>
<dbReference type="Proteomes" id="UP000323946">
    <property type="component" value="Unassembled WGS sequence"/>
</dbReference>
<organism evidence="3 4">
    <name type="scientific">Saccharopolyspora hirsuta</name>
    <dbReference type="NCBI Taxonomy" id="1837"/>
    <lineage>
        <taxon>Bacteria</taxon>
        <taxon>Bacillati</taxon>
        <taxon>Actinomycetota</taxon>
        <taxon>Actinomycetes</taxon>
        <taxon>Pseudonocardiales</taxon>
        <taxon>Pseudonocardiaceae</taxon>
        <taxon>Saccharopolyspora</taxon>
    </lineage>
</organism>
<gene>
    <name evidence="3" type="ORF">F1721_12335</name>
</gene>
<dbReference type="InterPro" id="IPR036390">
    <property type="entry name" value="WH_DNA-bd_sf"/>
</dbReference>
<dbReference type="SMR" id="A0A5M7BZ79"/>
<accession>A0A5M7BZ79</accession>
<dbReference type="Gene3D" id="6.10.140.190">
    <property type="match status" value="1"/>
</dbReference>
<evidence type="ECO:0000259" key="1">
    <source>
        <dbReference type="Pfam" id="PF03551"/>
    </source>
</evidence>
<dbReference type="OrthoDB" id="3186544at2"/>
<feature type="domain" description="Transcription regulator PadR C-terminal" evidence="2">
    <location>
        <begin position="92"/>
        <end position="176"/>
    </location>
</feature>